<feature type="transmembrane region" description="Helical" evidence="6">
    <location>
        <begin position="258"/>
        <end position="275"/>
    </location>
</feature>
<protein>
    <submittedName>
        <fullName evidence="8">Permease of the drug/metabolite transporter (DMT) superfamily</fullName>
    </submittedName>
</protein>
<feature type="transmembrane region" description="Helical" evidence="6">
    <location>
        <begin position="191"/>
        <end position="212"/>
    </location>
</feature>
<comment type="subcellular location">
    <subcellularLocation>
        <location evidence="1">Membrane</location>
        <topology evidence="1">Multi-pass membrane protein</topology>
    </subcellularLocation>
</comment>
<dbReference type="SUPFAM" id="SSF103481">
    <property type="entry name" value="Multidrug resistance efflux transporter EmrE"/>
    <property type="match status" value="2"/>
</dbReference>
<feature type="transmembrane region" description="Helical" evidence="6">
    <location>
        <begin position="79"/>
        <end position="98"/>
    </location>
</feature>
<proteinExistence type="inferred from homology"/>
<keyword evidence="4 6" id="KW-1133">Transmembrane helix</keyword>
<evidence type="ECO:0000256" key="3">
    <source>
        <dbReference type="ARBA" id="ARBA00022692"/>
    </source>
</evidence>
<evidence type="ECO:0000256" key="1">
    <source>
        <dbReference type="ARBA" id="ARBA00004141"/>
    </source>
</evidence>
<dbReference type="PANTHER" id="PTHR32322">
    <property type="entry name" value="INNER MEMBRANE TRANSPORTER"/>
    <property type="match status" value="1"/>
</dbReference>
<feature type="transmembrane region" description="Helical" evidence="6">
    <location>
        <begin position="281"/>
        <end position="300"/>
    </location>
</feature>
<accession>A0A1I7DTK3</accession>
<dbReference type="AlphaFoldDB" id="A0A1I7DTK3"/>
<feature type="transmembrane region" description="Helical" evidence="6">
    <location>
        <begin position="224"/>
        <end position="246"/>
    </location>
</feature>
<feature type="transmembrane region" description="Helical" evidence="6">
    <location>
        <begin position="17"/>
        <end position="34"/>
    </location>
</feature>
<sequence>MTGNAISSQTDKHKNPTGYIILIGALVGVNYASAKLVTQAGVTALSATLAQLLLAGLFLYLLLRLKRERLSFRREHIKYYILNGFLGITVPTLIAYWVLKYIPAWLLTVLVTLSPLITAGLTSLVERKLIAPQRLLGITIGLAGISLVTFSSVQEGQFDPIWILFGAAMPLSLAIANIYRNKAFPRDTTSIGVASGTMFSQVLLLLPALLLIDDPTAAAGPMTAVWWIVLGIGLLTAGSYALTFFIQDRTDSVGFSQVGYFATISGVLVAALVFAEPIGPVIFVAIAVLFVGLALTNGHLQLPLLRRSNSQNN</sequence>
<dbReference type="Pfam" id="PF00892">
    <property type="entry name" value="EamA"/>
    <property type="match status" value="1"/>
</dbReference>
<comment type="similarity">
    <text evidence="2">Belongs to the EamA transporter family.</text>
</comment>
<feature type="domain" description="EamA" evidence="7">
    <location>
        <begin position="19"/>
        <end position="149"/>
    </location>
</feature>
<dbReference type="InterPro" id="IPR037185">
    <property type="entry name" value="EmrE-like"/>
</dbReference>
<evidence type="ECO:0000313" key="9">
    <source>
        <dbReference type="Proteomes" id="UP000183371"/>
    </source>
</evidence>
<keyword evidence="9" id="KW-1185">Reference proteome</keyword>
<organism evidence="8 9">
    <name type="scientific">Pseudovibrio denitrificans</name>
    <dbReference type="NCBI Taxonomy" id="258256"/>
    <lineage>
        <taxon>Bacteria</taxon>
        <taxon>Pseudomonadati</taxon>
        <taxon>Pseudomonadota</taxon>
        <taxon>Alphaproteobacteria</taxon>
        <taxon>Hyphomicrobiales</taxon>
        <taxon>Stappiaceae</taxon>
        <taxon>Pseudovibrio</taxon>
    </lineage>
</organism>
<evidence type="ECO:0000256" key="5">
    <source>
        <dbReference type="ARBA" id="ARBA00023136"/>
    </source>
</evidence>
<feature type="transmembrane region" description="Helical" evidence="6">
    <location>
        <begin position="40"/>
        <end position="63"/>
    </location>
</feature>
<dbReference type="GO" id="GO:0016020">
    <property type="term" value="C:membrane"/>
    <property type="evidence" value="ECO:0007669"/>
    <property type="project" value="UniProtKB-SubCell"/>
</dbReference>
<evidence type="ECO:0000256" key="4">
    <source>
        <dbReference type="ARBA" id="ARBA00022989"/>
    </source>
</evidence>
<name>A0A1I7DTK3_9HYPH</name>
<gene>
    <name evidence="8" type="ORF">SAMN05444141_110112</name>
</gene>
<evidence type="ECO:0000313" key="8">
    <source>
        <dbReference type="EMBL" id="SFU15028.1"/>
    </source>
</evidence>
<evidence type="ECO:0000259" key="7">
    <source>
        <dbReference type="Pfam" id="PF00892"/>
    </source>
</evidence>
<evidence type="ECO:0000256" key="2">
    <source>
        <dbReference type="ARBA" id="ARBA00007362"/>
    </source>
</evidence>
<dbReference type="PANTHER" id="PTHR32322:SF2">
    <property type="entry name" value="EAMA DOMAIN-CONTAINING PROTEIN"/>
    <property type="match status" value="1"/>
</dbReference>
<feature type="transmembrane region" description="Helical" evidence="6">
    <location>
        <begin position="160"/>
        <end position="179"/>
    </location>
</feature>
<reference evidence="9" key="1">
    <citation type="submission" date="2016-10" db="EMBL/GenBank/DDBJ databases">
        <authorList>
            <person name="Varghese N."/>
            <person name="Submissions S."/>
        </authorList>
    </citation>
    <scope>NUCLEOTIDE SEQUENCE [LARGE SCALE GENOMIC DNA]</scope>
    <source>
        <strain evidence="9">DSM 17465</strain>
    </source>
</reference>
<keyword evidence="5 6" id="KW-0472">Membrane</keyword>
<evidence type="ECO:0000256" key="6">
    <source>
        <dbReference type="SAM" id="Phobius"/>
    </source>
</evidence>
<feature type="transmembrane region" description="Helical" evidence="6">
    <location>
        <begin position="104"/>
        <end position="123"/>
    </location>
</feature>
<feature type="transmembrane region" description="Helical" evidence="6">
    <location>
        <begin position="135"/>
        <end position="154"/>
    </location>
</feature>
<keyword evidence="3 6" id="KW-0812">Transmembrane</keyword>
<dbReference type="EMBL" id="FPBD01000010">
    <property type="protein sequence ID" value="SFU15028.1"/>
    <property type="molecule type" value="Genomic_DNA"/>
</dbReference>
<dbReference type="InterPro" id="IPR000620">
    <property type="entry name" value="EamA_dom"/>
</dbReference>
<dbReference type="RefSeq" id="WP_083417460.1">
    <property type="nucleotide sequence ID" value="NZ_FPBD01000010.1"/>
</dbReference>
<dbReference type="InterPro" id="IPR050638">
    <property type="entry name" value="AA-Vitamin_Transporters"/>
</dbReference>
<dbReference type="Proteomes" id="UP000183371">
    <property type="component" value="Unassembled WGS sequence"/>
</dbReference>